<evidence type="ECO:0000256" key="6">
    <source>
        <dbReference type="ARBA" id="ARBA00022989"/>
    </source>
</evidence>
<evidence type="ECO:0000256" key="4">
    <source>
        <dbReference type="ARBA" id="ARBA00022692"/>
    </source>
</evidence>
<name>A0A4R1KUR4_9PAST</name>
<dbReference type="InterPro" id="IPR024393">
    <property type="entry name" value="MscS_porin"/>
</dbReference>
<dbReference type="InterPro" id="IPR006686">
    <property type="entry name" value="MscS_channel_CS"/>
</dbReference>
<keyword evidence="8" id="KW-0175">Coiled coil</keyword>
<dbReference type="Pfam" id="PF12795">
    <property type="entry name" value="MscS_porin"/>
    <property type="match status" value="1"/>
</dbReference>
<feature type="transmembrane region" description="Helical" evidence="9">
    <location>
        <begin position="715"/>
        <end position="733"/>
    </location>
</feature>
<dbReference type="SUPFAM" id="SSF82689">
    <property type="entry name" value="Mechanosensitive channel protein MscS (YggB), C-terminal domain"/>
    <property type="match status" value="1"/>
</dbReference>
<gene>
    <name evidence="16" type="ORF">EV692_1723</name>
</gene>
<feature type="transmembrane region" description="Helical" evidence="9">
    <location>
        <begin position="879"/>
        <end position="900"/>
    </location>
</feature>
<dbReference type="InterPro" id="IPR006685">
    <property type="entry name" value="MscS_channel_2nd"/>
</dbReference>
<evidence type="ECO:0000259" key="15">
    <source>
        <dbReference type="Pfam" id="PF21088"/>
    </source>
</evidence>
<dbReference type="InterPro" id="IPR023408">
    <property type="entry name" value="MscS_beta-dom_sf"/>
</dbReference>
<feature type="domain" description="Mechanosensitive ion channel MscS" evidence="11">
    <location>
        <begin position="928"/>
        <end position="992"/>
    </location>
</feature>
<dbReference type="FunFam" id="1.10.287.1260:FF:000002">
    <property type="entry name" value="Potassium efflux system KefA"/>
    <property type="match status" value="1"/>
</dbReference>
<dbReference type="PANTHER" id="PTHR30347:SF1">
    <property type="entry name" value="MECHANOSENSITIVE CHANNEL MSCK"/>
    <property type="match status" value="1"/>
</dbReference>
<keyword evidence="17" id="KW-1185">Reference proteome</keyword>
<keyword evidence="4 9" id="KW-0812">Transmembrane</keyword>
<dbReference type="Pfam" id="PF21082">
    <property type="entry name" value="MS_channel_3rd"/>
    <property type="match status" value="1"/>
</dbReference>
<evidence type="ECO:0000259" key="13">
    <source>
        <dbReference type="Pfam" id="PF12795"/>
    </source>
</evidence>
<evidence type="ECO:0000256" key="2">
    <source>
        <dbReference type="ARBA" id="ARBA00008017"/>
    </source>
</evidence>
<feature type="domain" description="Mechanosensitive ion channel MscS porin" evidence="13">
    <location>
        <begin position="35"/>
        <end position="267"/>
    </location>
</feature>
<dbReference type="AlphaFoldDB" id="A0A4R1KUR4"/>
<feature type="coiled-coil region" evidence="8">
    <location>
        <begin position="287"/>
        <end position="321"/>
    </location>
</feature>
<feature type="transmembrane region" description="Helical" evidence="9">
    <location>
        <begin position="531"/>
        <end position="555"/>
    </location>
</feature>
<keyword evidence="6 9" id="KW-1133">Transmembrane helix</keyword>
<feature type="transmembrane region" description="Helical" evidence="9">
    <location>
        <begin position="838"/>
        <end position="858"/>
    </location>
</feature>
<keyword evidence="3" id="KW-1003">Cell membrane</keyword>
<dbReference type="Proteomes" id="UP000295496">
    <property type="component" value="Unassembled WGS sequence"/>
</dbReference>
<dbReference type="InterPro" id="IPR011014">
    <property type="entry name" value="MscS_channel_TM-2"/>
</dbReference>
<dbReference type="SUPFAM" id="SSF82861">
    <property type="entry name" value="Mechanosensitive channel protein MscS (YggB), transmembrane region"/>
    <property type="match status" value="1"/>
</dbReference>
<evidence type="ECO:0000313" key="17">
    <source>
        <dbReference type="Proteomes" id="UP000295496"/>
    </source>
</evidence>
<dbReference type="FunFam" id="2.30.30.60:FF:000001">
    <property type="entry name" value="MscS Mechanosensitive ion channel"/>
    <property type="match status" value="1"/>
</dbReference>
<protein>
    <submittedName>
        <fullName evidence="16">Potassium efflux system protein</fullName>
    </submittedName>
</protein>
<dbReference type="PROSITE" id="PS01246">
    <property type="entry name" value="UPF0003"/>
    <property type="match status" value="1"/>
</dbReference>
<sequence>MRMRKKLTYLFLGLLFMLNTSVFAALPSAKDIQSQLEIMQKNNQTDDNKVDIKNLEDTLVLLEQLEKQKQDNENLTQEIQHSVQELKKSQQSIANLKAKQRSAEQIQKSLANLSIQQMKNNVDEINQNLQQIQIDLTALNGSLSSQKSVPERTQATLTENSARIQAINDALASASTSSTMRSKLMVELDYLQASNTYRQIQLSGNESLTSLYSSQLDEKTLLQQQLQMELIELQTAINTKNLAESQNQLEQATAQKNNNSTDNPVIARELEINTRVSEELLKQTAQLNRLSQDNLRIKSILDNLQQTQRNIDEQISSLQGTLVLSRVINKQRQSLPKDEMISGLSKQIADLRVRIFDISEFRDRMNNTESYIDNLTKEEKVTFTDKERSRLKSIIEERNKVISDLLKQLNNQLNLSINIELNQQQVQTISETLQSKLQQQSFWVKSNAQIDLTFFKNLPTYLSFQFRDIAKRFDFSNWQDNVLSASILITILLVLTLLILRKKSAIKQKITGINNKLKTFQTDNQWHTPTAIFWTLILCLPSTFVFLILFILVTYFCLQDPTQAWTWGLKMAGYWLYFVFMLALLRPNGIAHRHFKMPQQSSGNFRRILKRSMWVVALLLNTSIFTSLEGGVAYDVLGQIMTVSVLIILLLMIGPKMRLAISSYQQTLAQQQDMKTYLLQFIRMFSLFAPVALIILIGLGYYYTSLVLIDHLISSYMALTTWLMLRGFIYRVLEVSARRLAARRLKEKREQAIAKQVASDNNNDEEEFTIDVQQQDDVLAVSQVKDQVLRLVDFMLWIALFGLLYFVWSDLITVAYYLNGVTLWQQSITTDVGVVMESVTLLNLLVAFVVLLVTYIIIRNLSGLLEVLVFSNIKLSQGTPYTITTLLTYVIIALGAALAFGMLGMSWSKLQWLFAALSVGLGFGMQEIFANFVSGIIILFERPVRIGDVITIGEFSGTVSKIRIRATTLIDFDGKEVIVPNKAFVTERLVNWALSNSITRVVISVGVAYGSDLELVKTLLLQAASESEKVLKDPAPRAFFLTFGASTLDHELRVYVDQIGDRNPTIDFLNNRINQLFNENNIEIAFNQLDVFIKNQQTDEDVKLHTEKLA</sequence>
<dbReference type="Pfam" id="PF00924">
    <property type="entry name" value="MS_channel_2nd"/>
    <property type="match status" value="1"/>
</dbReference>
<dbReference type="GO" id="GO:0008381">
    <property type="term" value="F:mechanosensitive monoatomic ion channel activity"/>
    <property type="evidence" value="ECO:0007669"/>
    <property type="project" value="UniProtKB-ARBA"/>
</dbReference>
<dbReference type="InterPro" id="IPR052702">
    <property type="entry name" value="MscS-like_channel"/>
</dbReference>
<dbReference type="Pfam" id="PF21088">
    <property type="entry name" value="MS_channel_1st"/>
    <property type="match status" value="1"/>
</dbReference>
<evidence type="ECO:0000259" key="14">
    <source>
        <dbReference type="Pfam" id="PF21082"/>
    </source>
</evidence>
<dbReference type="PANTHER" id="PTHR30347">
    <property type="entry name" value="POTASSIUM CHANNEL RELATED"/>
    <property type="match status" value="1"/>
</dbReference>
<dbReference type="InterPro" id="IPR025692">
    <property type="entry name" value="MscS_IM_dom1"/>
</dbReference>
<feature type="domain" description="Mechanosensitive ion channel MscS C-terminal" evidence="14">
    <location>
        <begin position="1001"/>
        <end position="1084"/>
    </location>
</feature>
<feature type="chain" id="PRO_5020926541" evidence="10">
    <location>
        <begin position="25"/>
        <end position="1110"/>
    </location>
</feature>
<evidence type="ECO:0000256" key="5">
    <source>
        <dbReference type="ARBA" id="ARBA00022729"/>
    </source>
</evidence>
<comment type="similarity">
    <text evidence="2">Belongs to the MscS (TC 1.A.23) family.</text>
</comment>
<dbReference type="Gene3D" id="1.10.287.1260">
    <property type="match status" value="1"/>
</dbReference>
<evidence type="ECO:0000259" key="11">
    <source>
        <dbReference type="Pfam" id="PF00924"/>
    </source>
</evidence>
<dbReference type="NCBIfam" id="NF008438">
    <property type="entry name" value="PRK11281.1"/>
    <property type="match status" value="1"/>
</dbReference>
<feature type="transmembrane region" description="Helical" evidence="9">
    <location>
        <begin position="567"/>
        <end position="587"/>
    </location>
</feature>
<dbReference type="InterPro" id="IPR010920">
    <property type="entry name" value="LSM_dom_sf"/>
</dbReference>
<evidence type="ECO:0000256" key="8">
    <source>
        <dbReference type="SAM" id="Coils"/>
    </source>
</evidence>
<dbReference type="GO" id="GO:0005886">
    <property type="term" value="C:plasma membrane"/>
    <property type="evidence" value="ECO:0007669"/>
    <property type="project" value="UniProtKB-SubCell"/>
</dbReference>
<feature type="transmembrane region" description="Helical" evidence="9">
    <location>
        <begin position="681"/>
        <end position="703"/>
    </location>
</feature>
<feature type="transmembrane region" description="Helical" evidence="9">
    <location>
        <begin position="608"/>
        <end position="626"/>
    </location>
</feature>
<keyword evidence="5 10" id="KW-0732">Signal</keyword>
<feature type="domain" description="Mechanosensitive ion channel inner membrane" evidence="12">
    <location>
        <begin position="488"/>
        <end position="824"/>
    </location>
</feature>
<dbReference type="Gene3D" id="3.30.70.100">
    <property type="match status" value="1"/>
</dbReference>
<comment type="subcellular location">
    <subcellularLocation>
        <location evidence="1">Cell membrane</location>
        <topology evidence="1">Multi-pass membrane protein</topology>
    </subcellularLocation>
</comment>
<proteinExistence type="inferred from homology"/>
<feature type="transmembrane region" description="Helical" evidence="9">
    <location>
        <begin position="632"/>
        <end position="653"/>
    </location>
</feature>
<evidence type="ECO:0000259" key="12">
    <source>
        <dbReference type="Pfam" id="PF12794"/>
    </source>
</evidence>
<feature type="transmembrane region" description="Helical" evidence="9">
    <location>
        <begin position="912"/>
        <end position="940"/>
    </location>
</feature>
<comment type="caution">
    <text evidence="16">The sequence shown here is derived from an EMBL/GenBank/DDBJ whole genome shotgun (WGS) entry which is preliminary data.</text>
</comment>
<evidence type="ECO:0000256" key="1">
    <source>
        <dbReference type="ARBA" id="ARBA00004651"/>
    </source>
</evidence>
<dbReference type="Pfam" id="PF12794">
    <property type="entry name" value="MscS_TM"/>
    <property type="match status" value="1"/>
</dbReference>
<feature type="domain" description="Mechanosensitive ion channel transmembrane helices 2/3" evidence="15">
    <location>
        <begin position="885"/>
        <end position="926"/>
    </location>
</feature>
<dbReference type="InterPro" id="IPR011066">
    <property type="entry name" value="MscS_channel_C_sf"/>
</dbReference>
<dbReference type="InterPro" id="IPR049278">
    <property type="entry name" value="MS_channel_C"/>
</dbReference>
<feature type="signal peptide" evidence="10">
    <location>
        <begin position="1"/>
        <end position="24"/>
    </location>
</feature>
<keyword evidence="7 9" id="KW-0472">Membrane</keyword>
<feature type="transmembrane region" description="Helical" evidence="9">
    <location>
        <begin position="482"/>
        <end position="500"/>
    </location>
</feature>
<evidence type="ECO:0000256" key="3">
    <source>
        <dbReference type="ARBA" id="ARBA00022475"/>
    </source>
</evidence>
<dbReference type="InterPro" id="IPR049142">
    <property type="entry name" value="MS_channel_1st"/>
</dbReference>
<dbReference type="Gene3D" id="2.30.30.60">
    <property type="match status" value="1"/>
</dbReference>
<organism evidence="16 17">
    <name type="scientific">Lonepinella koalarum</name>
    <dbReference type="NCBI Taxonomy" id="53417"/>
    <lineage>
        <taxon>Bacteria</taxon>
        <taxon>Pseudomonadati</taxon>
        <taxon>Pseudomonadota</taxon>
        <taxon>Gammaproteobacteria</taxon>
        <taxon>Pasteurellales</taxon>
        <taxon>Pasteurellaceae</taxon>
        <taxon>Lonepinella</taxon>
    </lineage>
</organism>
<evidence type="ECO:0000256" key="10">
    <source>
        <dbReference type="SAM" id="SignalP"/>
    </source>
</evidence>
<accession>A0A4R1KUR4</accession>
<feature type="transmembrane region" description="Helical" evidence="9">
    <location>
        <begin position="794"/>
        <end position="818"/>
    </location>
</feature>
<feature type="coiled-coil region" evidence="8">
    <location>
        <begin position="52"/>
        <end position="142"/>
    </location>
</feature>
<evidence type="ECO:0000256" key="7">
    <source>
        <dbReference type="ARBA" id="ARBA00023136"/>
    </source>
</evidence>
<dbReference type="GO" id="GO:0009992">
    <property type="term" value="P:intracellular water homeostasis"/>
    <property type="evidence" value="ECO:0007669"/>
    <property type="project" value="TreeGrafter"/>
</dbReference>
<dbReference type="SUPFAM" id="SSF50182">
    <property type="entry name" value="Sm-like ribonucleoproteins"/>
    <property type="match status" value="1"/>
</dbReference>
<evidence type="ECO:0000313" key="16">
    <source>
        <dbReference type="EMBL" id="TCK68390.1"/>
    </source>
</evidence>
<dbReference type="EMBL" id="SMGJ01000005">
    <property type="protein sequence ID" value="TCK68390.1"/>
    <property type="molecule type" value="Genomic_DNA"/>
</dbReference>
<evidence type="ECO:0000256" key="9">
    <source>
        <dbReference type="SAM" id="Phobius"/>
    </source>
</evidence>
<reference evidence="16 17" key="1">
    <citation type="submission" date="2019-03" db="EMBL/GenBank/DDBJ databases">
        <title>Genomic Encyclopedia of Type Strains, Phase IV (KMG-IV): sequencing the most valuable type-strain genomes for metagenomic binning, comparative biology and taxonomic classification.</title>
        <authorList>
            <person name="Goeker M."/>
        </authorList>
    </citation>
    <scope>NUCLEOTIDE SEQUENCE [LARGE SCALE GENOMIC DNA]</scope>
    <source>
        <strain evidence="16 17">DSM 10053</strain>
    </source>
</reference>